<evidence type="ECO:0000256" key="7">
    <source>
        <dbReference type="ARBA" id="ARBA00022840"/>
    </source>
</evidence>
<dbReference type="InterPro" id="IPR018022">
    <property type="entry name" value="IPT"/>
</dbReference>
<proteinExistence type="inferred from homology"/>
<evidence type="ECO:0000256" key="9">
    <source>
        <dbReference type="ARBA" id="ARBA00049563"/>
    </source>
</evidence>
<dbReference type="Pfam" id="PF01715">
    <property type="entry name" value="IPPT"/>
    <property type="match status" value="1"/>
</dbReference>
<feature type="region of interest" description="Interaction with substrate tRNA" evidence="10">
    <location>
        <begin position="62"/>
        <end position="65"/>
    </location>
</feature>
<dbReference type="Proteomes" id="UP000188357">
    <property type="component" value="Unassembled WGS sequence"/>
</dbReference>
<evidence type="ECO:0000313" key="14">
    <source>
        <dbReference type="EMBL" id="SJM73088.1"/>
    </source>
</evidence>
<comment type="cofactor">
    <cofactor evidence="1 10">
        <name>Mg(2+)</name>
        <dbReference type="ChEBI" id="CHEBI:18420"/>
    </cofactor>
</comment>
<dbReference type="GO" id="GO:0052381">
    <property type="term" value="F:tRNA dimethylallyltransferase activity"/>
    <property type="evidence" value="ECO:0007669"/>
    <property type="project" value="UniProtKB-UniRule"/>
</dbReference>
<feature type="binding site" evidence="10">
    <location>
        <begin position="37"/>
        <end position="44"/>
    </location>
    <ligand>
        <name>ATP</name>
        <dbReference type="ChEBI" id="CHEBI:30616"/>
    </ligand>
</feature>
<dbReference type="SUPFAM" id="SSF52540">
    <property type="entry name" value="P-loop containing nucleoside triphosphate hydrolases"/>
    <property type="match status" value="1"/>
</dbReference>
<dbReference type="PANTHER" id="PTHR11088:SF60">
    <property type="entry name" value="TRNA DIMETHYLALLYLTRANSFERASE"/>
    <property type="match status" value="1"/>
</dbReference>
<evidence type="ECO:0000256" key="1">
    <source>
        <dbReference type="ARBA" id="ARBA00001946"/>
    </source>
</evidence>
<comment type="subunit">
    <text evidence="10">Monomer.</text>
</comment>
<dbReference type="AlphaFoldDB" id="A0A1R4GY21"/>
<keyword evidence="4 10" id="KW-0808">Transferase</keyword>
<evidence type="ECO:0000256" key="10">
    <source>
        <dbReference type="HAMAP-Rule" id="MF_00185"/>
    </source>
</evidence>
<dbReference type="GO" id="GO:0006400">
    <property type="term" value="P:tRNA modification"/>
    <property type="evidence" value="ECO:0007669"/>
    <property type="project" value="TreeGrafter"/>
</dbReference>
<protein>
    <recommendedName>
        <fullName evidence="10">tRNA dimethylallyltransferase</fullName>
        <ecNumber evidence="10">2.5.1.75</ecNumber>
    </recommendedName>
    <alternativeName>
        <fullName evidence="10">Dimethylallyl diphosphate:tRNA dimethylallyltransferase</fullName>
        <shortName evidence="10">DMAPP:tRNA dimethylallyltransferase</shortName>
        <shortName evidence="10">DMATase</shortName>
    </alternativeName>
    <alternativeName>
        <fullName evidence="10">Isopentenyl-diphosphate:tRNA isopentenyltransferase</fullName>
        <shortName evidence="10">IPP transferase</shortName>
        <shortName evidence="10">IPPT</shortName>
        <shortName evidence="10">IPTase</shortName>
    </alternativeName>
</protein>
<name>A0A1R4GY21_9GAMM</name>
<dbReference type="OrthoDB" id="9776390at2"/>
<keyword evidence="8 10" id="KW-0460">Magnesium</keyword>
<feature type="binding site" evidence="10">
    <location>
        <begin position="39"/>
        <end position="44"/>
    </location>
    <ligand>
        <name>substrate</name>
    </ligand>
</feature>
<dbReference type="HAMAP" id="MF_00185">
    <property type="entry name" value="IPP_trans"/>
    <property type="match status" value="1"/>
</dbReference>
<dbReference type="FunFam" id="1.10.20.140:FF:000001">
    <property type="entry name" value="tRNA dimethylallyltransferase"/>
    <property type="match status" value="1"/>
</dbReference>
<feature type="region of interest" description="Interaction with substrate tRNA" evidence="10">
    <location>
        <begin position="270"/>
        <end position="275"/>
    </location>
</feature>
<keyword evidence="6 10" id="KW-0547">Nucleotide-binding</keyword>
<evidence type="ECO:0000256" key="4">
    <source>
        <dbReference type="ARBA" id="ARBA00022679"/>
    </source>
</evidence>
<dbReference type="EC" id="2.5.1.75" evidence="10"/>
<feature type="site" description="Interaction with substrate tRNA" evidence="10">
    <location>
        <position position="128"/>
    </location>
</feature>
<comment type="function">
    <text evidence="2 10 12">Catalyzes the transfer of a dimethylallyl group onto the adenine at position 37 in tRNAs that read codons beginning with uridine, leading to the formation of N6-(dimethylallyl)adenosine (i(6)A).</text>
</comment>
<keyword evidence="7 10" id="KW-0067">ATP-binding</keyword>
<dbReference type="Gene3D" id="1.10.20.140">
    <property type="match status" value="1"/>
</dbReference>
<comment type="catalytic activity">
    <reaction evidence="9 10 11">
        <text>adenosine(37) in tRNA + dimethylallyl diphosphate = N(6)-dimethylallyladenosine(37) in tRNA + diphosphate</text>
        <dbReference type="Rhea" id="RHEA:26482"/>
        <dbReference type="Rhea" id="RHEA-COMP:10162"/>
        <dbReference type="Rhea" id="RHEA-COMP:10375"/>
        <dbReference type="ChEBI" id="CHEBI:33019"/>
        <dbReference type="ChEBI" id="CHEBI:57623"/>
        <dbReference type="ChEBI" id="CHEBI:74411"/>
        <dbReference type="ChEBI" id="CHEBI:74415"/>
        <dbReference type="EC" id="2.5.1.75"/>
    </reaction>
</comment>
<feature type="site" description="Interaction with substrate tRNA" evidence="10">
    <location>
        <position position="150"/>
    </location>
</feature>
<dbReference type="Gene3D" id="3.40.50.300">
    <property type="entry name" value="P-loop containing nucleotide triphosphate hydrolases"/>
    <property type="match status" value="1"/>
</dbReference>
<evidence type="ECO:0000256" key="8">
    <source>
        <dbReference type="ARBA" id="ARBA00022842"/>
    </source>
</evidence>
<gene>
    <name evidence="10 14" type="primary">miaA</name>
    <name evidence="14" type="ORF">A1232T_02294</name>
</gene>
<dbReference type="PANTHER" id="PTHR11088">
    <property type="entry name" value="TRNA DIMETHYLALLYLTRANSFERASE"/>
    <property type="match status" value="1"/>
</dbReference>
<dbReference type="GO" id="GO:0005524">
    <property type="term" value="F:ATP binding"/>
    <property type="evidence" value="ECO:0007669"/>
    <property type="project" value="UniProtKB-UniRule"/>
</dbReference>
<sequence length="403" mass="45489">MSVVDHSTKLASDKTILSKQGLPKTPLPKNSVVCLMAPTASGKTSLAYELYDTGRFEIISVDSALIYKDMNIGTAKPTSEELSQYPHYLVDIIDPTDTYSVASFVNDVERLIEEIHGRNKIPLLVGGTMMYYMALFDGLSAVPDTDTQVREEVDQWRKQQGIEALHQYLQQVDPIIAERLPLGDTQRITRAVEVYKQTGKPLSEWQKLPKQALSNNPEQYWLGLAVMPDRAWLHERIELRLQLMWQQGFFEEVINLLQQYQLSADMPSMRCVGYRQVIDYLLLADHPAAKLLVNNGEAVENKGLTVDSLDDATACQDMKNKALYATRQLAKRQYTWLRNLVASFDPSNVELANADQQDSNITDQRQLPQTDTLNTSAQLDCGNKVVHAFATITEAKDYLSSRL</sequence>
<reference evidence="14 15" key="1">
    <citation type="submission" date="2017-02" db="EMBL/GenBank/DDBJ databases">
        <authorList>
            <person name="Peterson S.W."/>
        </authorList>
    </citation>
    <scope>NUCLEOTIDE SEQUENCE [LARGE SCALE GENOMIC DNA]</scope>
    <source>
        <strain evidence="14">Psychrobacter_piechaudii</strain>
    </source>
</reference>
<dbReference type="InterPro" id="IPR039657">
    <property type="entry name" value="Dimethylallyltransferase"/>
</dbReference>
<evidence type="ECO:0000256" key="12">
    <source>
        <dbReference type="RuleBase" id="RU003784"/>
    </source>
</evidence>
<evidence type="ECO:0000256" key="6">
    <source>
        <dbReference type="ARBA" id="ARBA00022741"/>
    </source>
</evidence>
<evidence type="ECO:0000256" key="13">
    <source>
        <dbReference type="RuleBase" id="RU003785"/>
    </source>
</evidence>
<evidence type="ECO:0000256" key="5">
    <source>
        <dbReference type="ARBA" id="ARBA00022694"/>
    </source>
</evidence>
<evidence type="ECO:0000256" key="3">
    <source>
        <dbReference type="ARBA" id="ARBA00005842"/>
    </source>
</evidence>
<dbReference type="NCBIfam" id="TIGR00174">
    <property type="entry name" value="miaA"/>
    <property type="match status" value="1"/>
</dbReference>
<organism evidence="14 15">
    <name type="scientific">Psychrobacter piechaudii</name>
    <dbReference type="NCBI Taxonomy" id="1945521"/>
    <lineage>
        <taxon>Bacteria</taxon>
        <taxon>Pseudomonadati</taxon>
        <taxon>Pseudomonadota</taxon>
        <taxon>Gammaproteobacteria</taxon>
        <taxon>Moraxellales</taxon>
        <taxon>Moraxellaceae</taxon>
        <taxon>Psychrobacter</taxon>
    </lineage>
</organism>
<accession>A0A1R4GY21</accession>
<comment type="similarity">
    <text evidence="3 10 13">Belongs to the IPP transferase family.</text>
</comment>
<comment type="caution">
    <text evidence="10">Lacks conserved residue(s) required for the propagation of feature annotation.</text>
</comment>
<keyword evidence="5 10" id="KW-0819">tRNA processing</keyword>
<dbReference type="EMBL" id="FUGE01000254">
    <property type="protein sequence ID" value="SJM73088.1"/>
    <property type="molecule type" value="Genomic_DNA"/>
</dbReference>
<dbReference type="STRING" id="1945521.A1232T_02294"/>
<evidence type="ECO:0000313" key="15">
    <source>
        <dbReference type="Proteomes" id="UP000188357"/>
    </source>
</evidence>
<keyword evidence="15" id="KW-1185">Reference proteome</keyword>
<dbReference type="InterPro" id="IPR027417">
    <property type="entry name" value="P-loop_NTPase"/>
</dbReference>
<evidence type="ECO:0000256" key="11">
    <source>
        <dbReference type="RuleBase" id="RU003783"/>
    </source>
</evidence>
<feature type="region of interest" description="Interaction with substrate tRNA" evidence="10">
    <location>
        <begin position="186"/>
        <end position="190"/>
    </location>
</feature>
<evidence type="ECO:0000256" key="2">
    <source>
        <dbReference type="ARBA" id="ARBA00003213"/>
    </source>
</evidence>